<feature type="signal peptide" evidence="1">
    <location>
        <begin position="1"/>
        <end position="20"/>
    </location>
</feature>
<keyword evidence="1" id="KW-0732">Signal</keyword>
<dbReference type="InterPro" id="IPR011042">
    <property type="entry name" value="6-blade_b-propeller_TolB-like"/>
</dbReference>
<reference evidence="3" key="1">
    <citation type="journal article" date="2019" name="Int. J. Syst. Evol. Microbiol.">
        <title>The Global Catalogue of Microorganisms (GCM) 10K type strain sequencing project: providing services to taxonomists for standard genome sequencing and annotation.</title>
        <authorList>
            <consortium name="The Broad Institute Genomics Platform"/>
            <consortium name="The Broad Institute Genome Sequencing Center for Infectious Disease"/>
            <person name="Wu L."/>
            <person name="Ma J."/>
        </authorList>
    </citation>
    <scope>NUCLEOTIDE SEQUENCE [LARGE SCALE GENOMIC DNA]</scope>
    <source>
        <strain evidence="3">KCTC 52490</strain>
    </source>
</reference>
<dbReference type="RefSeq" id="WP_381500304.1">
    <property type="nucleotide sequence ID" value="NZ_JBHUOM010000002.1"/>
</dbReference>
<dbReference type="PANTHER" id="PTHR36842">
    <property type="entry name" value="PROTEIN TOLB HOMOLOG"/>
    <property type="match status" value="1"/>
</dbReference>
<protein>
    <submittedName>
        <fullName evidence="2">Uncharacterized protein</fullName>
    </submittedName>
</protein>
<name>A0ABW6AK45_9BACT</name>
<feature type="chain" id="PRO_5045419747" evidence="1">
    <location>
        <begin position="21"/>
        <end position="988"/>
    </location>
</feature>
<gene>
    <name evidence="2" type="ORF">ACFS25_11680</name>
</gene>
<dbReference type="Gene3D" id="2.120.10.30">
    <property type="entry name" value="TolB, C-terminal domain"/>
    <property type="match status" value="2"/>
</dbReference>
<evidence type="ECO:0000313" key="2">
    <source>
        <dbReference type="EMBL" id="MFD2934444.1"/>
    </source>
</evidence>
<proteinExistence type="predicted"/>
<evidence type="ECO:0000313" key="3">
    <source>
        <dbReference type="Proteomes" id="UP001597512"/>
    </source>
</evidence>
<dbReference type="SUPFAM" id="SSF82171">
    <property type="entry name" value="DPP6 N-terminal domain-like"/>
    <property type="match status" value="1"/>
</dbReference>
<keyword evidence="3" id="KW-1185">Reference proteome</keyword>
<dbReference type="EMBL" id="JBHUOM010000002">
    <property type="protein sequence ID" value="MFD2934444.1"/>
    <property type="molecule type" value="Genomic_DNA"/>
</dbReference>
<dbReference type="Proteomes" id="UP001597512">
    <property type="component" value="Unassembled WGS sequence"/>
</dbReference>
<organism evidence="2 3">
    <name type="scientific">Spirosoma flavum</name>
    <dbReference type="NCBI Taxonomy" id="2048557"/>
    <lineage>
        <taxon>Bacteria</taxon>
        <taxon>Pseudomonadati</taxon>
        <taxon>Bacteroidota</taxon>
        <taxon>Cytophagia</taxon>
        <taxon>Cytophagales</taxon>
        <taxon>Cytophagaceae</taxon>
        <taxon>Spirosoma</taxon>
    </lineage>
</organism>
<sequence>MLRSRFLTVLILLSTLTATAQNLPVLDQNPTSLHWYRLTTPHFRVLYPVGFDSTAQRTAKRLESLYEPTSASLEKQPRRISVLLQNQTTNSNGFVTLFPRRSEFFAAPPQDPGLAGTLDWLDLLAVHEYRHVVQNDKALQGYGRVLYSLLGNTGLELPLLTVPDWFAEGDAVSNETLLSTSGRGRIPNFDLGMRANLLAGKRFDYPKAVGGSFRDNVPNHYVLGYFLTTYLKRTYGPDVWSRVLNRNYHRFPWPFAFSASINDETKLKTEGLYRKTMDDLTETWQKQQEGLAITPTTSFPVEAEKQLAQRPVFTSYQHPQLLTDSTVLCVKSGLGDTPRLVILTKNGREKTISVQGFPNDPDYLSATASKACWIEFGYDPRWGQRIYSNIRVLDFKTGKLTRLTHRARYTAVALSPDNTKLVVVENTDRYKTHLLVLDAHTGEIQKTVPNPDNDFYQHPRWQDDNKTIVTVSLKNGQKTIQSIDTESNKHIDLLPRVNENISHPQPWGNYVLYNSPRSGIDNIYAVDTRSKQVFQVTSRPLAAYHATVSPSGARVAFEDFVSTGYRIADMALNPTTWKPVTEPTQEQTVRYFGPLVNLEPGAARGRRILSQPPGSANPGGADSLPALASYTPTRFRRLANAVNVYSWGPTVGSTGQALSVGISSQDLLSTTQISVGYTYNQSERAGNAYALLSYQGLYPIIDLSFQHGTRSTSLYIDKVVPVDSLRTDRWQYDQLTAGFRLPLQLTNSKYIQGISLSAYYNYLHVTGYDLPYRFITEVGAAGSLNALTYGFSYSHLLRQSKRDVAPRWGQTLSANYRTTPFGGKLTGEQWGVQANVFFPGLAKHHSIRLRAGYQQQAQGTYRFSAIVFYPRGQLYVSDDQIKAGSVEYRLPIADTHWSLGRWLYVQRIKAGGFYDLANGQTVAEVRDIYGRLRGYETQRHAYQTTGIDVSFVFNALRLRTPFEAGFRTIYNLTTREWLIQPLVIDIGF</sequence>
<accession>A0ABW6AK45</accession>
<dbReference type="PANTHER" id="PTHR36842:SF1">
    <property type="entry name" value="PROTEIN TOLB"/>
    <property type="match status" value="1"/>
</dbReference>
<comment type="caution">
    <text evidence="2">The sequence shown here is derived from an EMBL/GenBank/DDBJ whole genome shotgun (WGS) entry which is preliminary data.</text>
</comment>
<evidence type="ECO:0000256" key="1">
    <source>
        <dbReference type="SAM" id="SignalP"/>
    </source>
</evidence>